<dbReference type="NCBIfam" id="TIGR01446">
    <property type="entry name" value="DnaD_dom"/>
    <property type="match status" value="1"/>
</dbReference>
<dbReference type="Pfam" id="PF07261">
    <property type="entry name" value="DnaB_2"/>
    <property type="match status" value="1"/>
</dbReference>
<feature type="domain" description="DnaB/C C-terminal" evidence="2">
    <location>
        <begin position="223"/>
        <end position="279"/>
    </location>
</feature>
<evidence type="ECO:0000259" key="2">
    <source>
        <dbReference type="Pfam" id="PF07261"/>
    </source>
</evidence>
<dbReference type="BioCyc" id="EBAC796937-HMP:GMGH-272-MONOMER"/>
<gene>
    <name evidence="3" type="ORF">HMPREF9629_00272</name>
</gene>
<dbReference type="RefSeq" id="WP_009524509.1">
    <property type="nucleotide sequence ID" value="NZ_JH414546.1"/>
</dbReference>
<accession>G9X130</accession>
<dbReference type="InterPro" id="IPR034829">
    <property type="entry name" value="DnaD-like_sf"/>
</dbReference>
<dbReference type="InterPro" id="IPR006343">
    <property type="entry name" value="DnaB/C_C"/>
</dbReference>
<dbReference type="AlphaFoldDB" id="G9X130"/>
<name>G9X130_9FIRM</name>
<evidence type="ECO:0000256" key="1">
    <source>
        <dbReference type="ARBA" id="ARBA00093462"/>
    </source>
</evidence>
<dbReference type="Gene3D" id="1.10.10.630">
    <property type="entry name" value="DnaD domain-like"/>
    <property type="match status" value="1"/>
</dbReference>
<reference evidence="3 4" key="1">
    <citation type="submission" date="2011-08" db="EMBL/GenBank/DDBJ databases">
        <title>The Genome Sequence of Eubacteriaceae bacterium ACC19a.</title>
        <authorList>
            <consortium name="The Broad Institute Genome Sequencing Platform"/>
            <person name="Earl A."/>
            <person name="Ward D."/>
            <person name="Feldgarden M."/>
            <person name="Gevers D."/>
            <person name="Sizova M."/>
            <person name="Hazen A."/>
            <person name="Epstein S."/>
            <person name="Young S.K."/>
            <person name="Zeng Q."/>
            <person name="Gargeya S."/>
            <person name="Fitzgerald M."/>
            <person name="Haas B."/>
            <person name="Abouelleil A."/>
            <person name="Alvarado L."/>
            <person name="Arachchi H.M."/>
            <person name="Berlin A."/>
            <person name="Brown A."/>
            <person name="Chapman S.B."/>
            <person name="Chen Z."/>
            <person name="Dunbar C."/>
            <person name="Freedman E."/>
            <person name="Gearin G."/>
            <person name="Gellesch M."/>
            <person name="Goldberg J."/>
            <person name="Griggs A."/>
            <person name="Gujja S."/>
            <person name="Heiman D."/>
            <person name="Howarth C."/>
            <person name="Larson L."/>
            <person name="Lui A."/>
            <person name="MacDonald P.J.P."/>
            <person name="Montmayeur A."/>
            <person name="Murphy C."/>
            <person name="Neiman D."/>
            <person name="Pearson M."/>
            <person name="Priest M."/>
            <person name="Roberts A."/>
            <person name="Saif S."/>
            <person name="Shea T."/>
            <person name="Shenoy N."/>
            <person name="Sisk P."/>
            <person name="Stolte C."/>
            <person name="Sykes S."/>
            <person name="Wortman J."/>
            <person name="Nusbaum C."/>
            <person name="Birren B."/>
        </authorList>
    </citation>
    <scope>NUCLEOTIDE SEQUENCE [LARGE SCALE GENOMIC DNA]</scope>
    <source>
        <strain evidence="3 4">ACC19a</strain>
    </source>
</reference>
<dbReference type="HOGENOM" id="CLU_638901_0_0_9"/>
<proteinExistence type="inferred from homology"/>
<sequence length="427" mass="50831">MFFLSNTNEAKSYTLIHNVFFEQIMPYLDDKYLKVYMYTYYLANNIDKIGVKNNEDIAKDLNIDYLDVISAFDYLEKFNLIRKHYVENSQSDNYSIEILPLNKYSKKQETTYEMEYISSKNEKLRQMYDKIEEITKVHLNAYDIKKIDTTIKNNDIAYEVVVEAFKFIYYNNKSVNVNEALNTLKLWIREGIYTSKDLDNSLSNINERYATYRKILKYFGEYRLPTKPEMKKMDKWIDEYCFSIEVIEKAIDETLKIKSPNFRYLDAILNKWYELYTRTRKILQKDKTAYTNFKTEIIKLQNTDRKITEDEEKKLSFLYKNYPLDTVFSAIKHMNLQNKTNDIDTLFDFITGNINTGDLQKETILSFGNISLEDLENIFANQQENMRKTEPKNITKTVKRQTYVNTPTLTGKDLEDAILSNNDLDNF</sequence>
<protein>
    <recommendedName>
        <fullName evidence="2">DnaB/C C-terminal domain-containing protein</fullName>
    </recommendedName>
</protein>
<comment type="caution">
    <text evidence="3">The sequence shown here is derived from an EMBL/GenBank/DDBJ whole genome shotgun (WGS) entry which is preliminary data.</text>
</comment>
<evidence type="ECO:0000313" key="3">
    <source>
        <dbReference type="EMBL" id="EHL14723.1"/>
    </source>
</evidence>
<comment type="similarity">
    <text evidence="1">Belongs to the DnaB/DnaD family.</text>
</comment>
<dbReference type="EMBL" id="AFZE01000023">
    <property type="protein sequence ID" value="EHL14723.1"/>
    <property type="molecule type" value="Genomic_DNA"/>
</dbReference>
<evidence type="ECO:0000313" key="4">
    <source>
        <dbReference type="Proteomes" id="UP000006437"/>
    </source>
</evidence>
<dbReference type="SUPFAM" id="SSF158499">
    <property type="entry name" value="DnaD domain-like"/>
    <property type="match status" value="1"/>
</dbReference>
<organism evidence="3 4">
    <name type="scientific">Peptoanaerobacter stomatis</name>
    <dbReference type="NCBI Taxonomy" id="796937"/>
    <lineage>
        <taxon>Bacteria</taxon>
        <taxon>Bacillati</taxon>
        <taxon>Bacillota</taxon>
        <taxon>Clostridia</taxon>
        <taxon>Peptostreptococcales</taxon>
        <taxon>Filifactoraceae</taxon>
        <taxon>Peptoanaerobacter</taxon>
    </lineage>
</organism>
<dbReference type="Proteomes" id="UP000006437">
    <property type="component" value="Unassembled WGS sequence"/>
</dbReference>